<accession>A0ABW5AD15</accession>
<dbReference type="SUPFAM" id="SSF141371">
    <property type="entry name" value="PilZ domain-like"/>
    <property type="match status" value="1"/>
</dbReference>
<proteinExistence type="predicted"/>
<reference evidence="2" key="1">
    <citation type="journal article" date="2019" name="Int. J. Syst. Evol. Microbiol.">
        <title>The Global Catalogue of Microorganisms (GCM) 10K type strain sequencing project: providing services to taxonomists for standard genome sequencing and annotation.</title>
        <authorList>
            <consortium name="The Broad Institute Genomics Platform"/>
            <consortium name="The Broad Institute Genome Sequencing Center for Infectious Disease"/>
            <person name="Wu L."/>
            <person name="Ma J."/>
        </authorList>
    </citation>
    <scope>NUCLEOTIDE SEQUENCE [LARGE SCALE GENOMIC DNA]</scope>
    <source>
        <strain evidence="2">CGMCC 1.6774</strain>
    </source>
</reference>
<gene>
    <name evidence="1" type="ORF">ACFSOX_01530</name>
</gene>
<protein>
    <submittedName>
        <fullName evidence="1">PilZ domain-containing protein</fullName>
    </submittedName>
</protein>
<dbReference type="EMBL" id="JBHUIW010000001">
    <property type="protein sequence ID" value="MFD2180819.1"/>
    <property type="molecule type" value="Genomic_DNA"/>
</dbReference>
<dbReference type="RefSeq" id="WP_378476022.1">
    <property type="nucleotide sequence ID" value="NZ_JBHUIW010000001.1"/>
</dbReference>
<evidence type="ECO:0000313" key="2">
    <source>
        <dbReference type="Proteomes" id="UP001597314"/>
    </source>
</evidence>
<evidence type="ECO:0000313" key="1">
    <source>
        <dbReference type="EMBL" id="MFD2180819.1"/>
    </source>
</evidence>
<dbReference type="Proteomes" id="UP001597314">
    <property type="component" value="Unassembled WGS sequence"/>
</dbReference>
<name>A0ABW5AD15_9BRAD</name>
<sequence>MYGIDGTWQRACLVLDVSKSGAQIAVDGALEGLQLEEFFLALSTLGHAHRRCRLKWLNGGLLGVMFVTTVTKPKRRAAPGPNTPPRAVSS</sequence>
<organism evidence="1 2">
    <name type="scientific">Rhodoplanes azumiensis</name>
    <dbReference type="NCBI Taxonomy" id="1897628"/>
    <lineage>
        <taxon>Bacteria</taxon>
        <taxon>Pseudomonadati</taxon>
        <taxon>Pseudomonadota</taxon>
        <taxon>Alphaproteobacteria</taxon>
        <taxon>Hyphomicrobiales</taxon>
        <taxon>Nitrobacteraceae</taxon>
        <taxon>Rhodoplanes</taxon>
    </lineage>
</organism>
<comment type="caution">
    <text evidence="1">The sequence shown here is derived from an EMBL/GenBank/DDBJ whole genome shotgun (WGS) entry which is preliminary data.</text>
</comment>
<keyword evidence="2" id="KW-1185">Reference proteome</keyword>